<evidence type="ECO:0000256" key="1">
    <source>
        <dbReference type="ARBA" id="ARBA00006484"/>
    </source>
</evidence>
<keyword evidence="3" id="KW-0560">Oxidoreductase</keyword>
<dbReference type="FunFam" id="3.40.50.720:FF:000084">
    <property type="entry name" value="Short-chain dehydrogenase reductase"/>
    <property type="match status" value="1"/>
</dbReference>
<dbReference type="AlphaFoldDB" id="A0A8H4RL62"/>
<evidence type="ECO:0000256" key="2">
    <source>
        <dbReference type="ARBA" id="ARBA00022857"/>
    </source>
</evidence>
<organism evidence="5 6">
    <name type="scientific">Cudoniella acicularis</name>
    <dbReference type="NCBI Taxonomy" id="354080"/>
    <lineage>
        <taxon>Eukaryota</taxon>
        <taxon>Fungi</taxon>
        <taxon>Dikarya</taxon>
        <taxon>Ascomycota</taxon>
        <taxon>Pezizomycotina</taxon>
        <taxon>Leotiomycetes</taxon>
        <taxon>Helotiales</taxon>
        <taxon>Tricladiaceae</taxon>
        <taxon>Cudoniella</taxon>
    </lineage>
</organism>
<evidence type="ECO:0000256" key="3">
    <source>
        <dbReference type="ARBA" id="ARBA00023002"/>
    </source>
</evidence>
<protein>
    <recommendedName>
        <fullName evidence="7">NAD(P)-binding protein</fullName>
    </recommendedName>
</protein>
<accession>A0A8H4RL62</accession>
<dbReference type="Gene3D" id="3.40.50.720">
    <property type="entry name" value="NAD(P)-binding Rossmann-like Domain"/>
    <property type="match status" value="1"/>
</dbReference>
<dbReference type="InterPro" id="IPR036291">
    <property type="entry name" value="NAD(P)-bd_dom_sf"/>
</dbReference>
<comment type="caution">
    <text evidence="5">The sequence shown here is derived from an EMBL/GenBank/DDBJ whole genome shotgun (WGS) entry which is preliminary data.</text>
</comment>
<dbReference type="OrthoDB" id="47007at2759"/>
<comment type="similarity">
    <text evidence="1">Belongs to the short-chain dehydrogenases/reductases (SDR) family.</text>
</comment>
<dbReference type="PRINTS" id="PR00081">
    <property type="entry name" value="GDHRDH"/>
</dbReference>
<dbReference type="InterPro" id="IPR002347">
    <property type="entry name" value="SDR_fam"/>
</dbReference>
<feature type="region of interest" description="Disordered" evidence="4">
    <location>
        <begin position="1"/>
        <end position="22"/>
    </location>
</feature>
<dbReference type="GO" id="GO:0016616">
    <property type="term" value="F:oxidoreductase activity, acting on the CH-OH group of donors, NAD or NADP as acceptor"/>
    <property type="evidence" value="ECO:0007669"/>
    <property type="project" value="UniProtKB-ARBA"/>
</dbReference>
<evidence type="ECO:0008006" key="7">
    <source>
        <dbReference type="Google" id="ProtNLM"/>
    </source>
</evidence>
<dbReference type="PROSITE" id="PS00061">
    <property type="entry name" value="ADH_SHORT"/>
    <property type="match status" value="1"/>
</dbReference>
<dbReference type="PANTHER" id="PTHR43008">
    <property type="entry name" value="BENZIL REDUCTASE"/>
    <property type="match status" value="1"/>
</dbReference>
<evidence type="ECO:0000256" key="4">
    <source>
        <dbReference type="SAM" id="MobiDB-lite"/>
    </source>
</evidence>
<gene>
    <name evidence="5" type="ORF">G7Y89_g7463</name>
</gene>
<dbReference type="GO" id="GO:0050664">
    <property type="term" value="F:oxidoreductase activity, acting on NAD(P)H, oxygen as acceptor"/>
    <property type="evidence" value="ECO:0007669"/>
    <property type="project" value="TreeGrafter"/>
</dbReference>
<dbReference type="EMBL" id="JAAMPI010000525">
    <property type="protein sequence ID" value="KAF4630684.1"/>
    <property type="molecule type" value="Genomic_DNA"/>
</dbReference>
<sequence>MILSKGDETSLTPPPAPIPRSVKPEARAKLRFEVKGNAIVTGGAGSLGFAAAKALLEHGLNGLMIFDVNPAEAEVKIEELQKEFPDAKIGFQKIDITNDLAVAKGVGETAKLLGSIDVVLCFAGVVGCEHAIDMTAAQWRRTLDINTTGSFFVAQAAAKQMKAQGTGGSIVFTASISGHRVNYPQPQISYNVSKAALLTLKNGLAAEWARYGIRVNSISPGYADTILNEGDGIAEARAIWADRNPTGRMAAPQELTGAVVLLSSSAGTYMNGADIVVDGGQIVF</sequence>
<dbReference type="PANTHER" id="PTHR43008:SF4">
    <property type="entry name" value="CHAIN DEHYDROGENASE, PUTATIVE (AFU_ORTHOLOGUE AFUA_4G08710)-RELATED"/>
    <property type="match status" value="1"/>
</dbReference>
<dbReference type="SUPFAM" id="SSF51735">
    <property type="entry name" value="NAD(P)-binding Rossmann-fold domains"/>
    <property type="match status" value="1"/>
</dbReference>
<evidence type="ECO:0000313" key="5">
    <source>
        <dbReference type="EMBL" id="KAF4630684.1"/>
    </source>
</evidence>
<keyword evidence="6" id="KW-1185">Reference proteome</keyword>
<evidence type="ECO:0000313" key="6">
    <source>
        <dbReference type="Proteomes" id="UP000566819"/>
    </source>
</evidence>
<proteinExistence type="inferred from homology"/>
<keyword evidence="2" id="KW-0521">NADP</keyword>
<dbReference type="Proteomes" id="UP000566819">
    <property type="component" value="Unassembled WGS sequence"/>
</dbReference>
<dbReference type="InterPro" id="IPR020904">
    <property type="entry name" value="Sc_DH/Rdtase_CS"/>
</dbReference>
<dbReference type="Pfam" id="PF13561">
    <property type="entry name" value="adh_short_C2"/>
    <property type="match status" value="1"/>
</dbReference>
<dbReference type="GO" id="GO:0009688">
    <property type="term" value="P:abscisic acid biosynthetic process"/>
    <property type="evidence" value="ECO:0007669"/>
    <property type="project" value="UniProtKB-ARBA"/>
</dbReference>
<reference evidence="5 6" key="1">
    <citation type="submission" date="2020-03" db="EMBL/GenBank/DDBJ databases">
        <title>Draft Genome Sequence of Cudoniella acicularis.</title>
        <authorList>
            <person name="Buettner E."/>
            <person name="Kellner H."/>
        </authorList>
    </citation>
    <scope>NUCLEOTIDE SEQUENCE [LARGE SCALE GENOMIC DNA]</scope>
    <source>
        <strain evidence="5 6">DSM 108380</strain>
    </source>
</reference>
<name>A0A8H4RL62_9HELO</name>